<sequence>MPSRTVDSIIARIIEKYEPGATVSYANSSTRVRSSSGKEYFVKTGMPGEKEQFIAEAECLKAIHTAAPGLAPRLLECSVVSKEIADNERDVGKLVWVSEYKSMGSLTDGPARILAKRLAGELHAYKSTKGFGFSVPTFCGPTRQDNGWYDSWEKCYDALIAGLLAKLPSRYTELHSKGEEIRKRVIPALLGPLVIQPVLLHGDLWVEQSGNVGTDSKSGEPVIFDPSSYFGHNEADLALSRIFGGFPSSFLSTYHQIMPKSEPAEQYELRSDLYQLYHYLNHTVLFGHPYPQTKSCILTMPTASVIPDGYTFMNPFTMVSTNAANRFDELVEKMDNRNPDCFDMYIYNDYFNYGTLDIVDKELSTIHTKIIKKKWDEAYALLEGLTAFFDLSGCSWPMIDDGEQTELTDRVYGASLVTVLRALKKENRLSPEHFPSLETILKLATEWSKGMPQSLDYHTVLQGIGKRLFKDKSAETLALEKARVEEWIDGLPKEDRKRVREMIKEQKEEDKELYGKNKKKEWWDNDRAWEDDDDTDLTLSRVWKDYKAHLREYPNVPMRGPMVWDINDWTEVEKAPFLFSNMDV</sequence>
<keyword evidence="2" id="KW-1185">Reference proteome</keyword>
<protein>
    <submittedName>
        <fullName evidence="1">Uncharacterized protein</fullName>
    </submittedName>
</protein>
<accession>A0ACC1S3X1</accession>
<name>A0ACC1S3X1_9APHY</name>
<dbReference type="Proteomes" id="UP001148662">
    <property type="component" value="Unassembled WGS sequence"/>
</dbReference>
<comment type="caution">
    <text evidence="1">The sequence shown here is derived from an EMBL/GenBank/DDBJ whole genome shotgun (WGS) entry which is preliminary data.</text>
</comment>
<gene>
    <name evidence="1" type="ORF">NM688_g7564</name>
</gene>
<reference evidence="1" key="1">
    <citation type="submission" date="2022-07" db="EMBL/GenBank/DDBJ databases">
        <title>Genome Sequence of Phlebia brevispora.</title>
        <authorList>
            <person name="Buettner E."/>
        </authorList>
    </citation>
    <scope>NUCLEOTIDE SEQUENCE</scope>
    <source>
        <strain evidence="1">MPL23</strain>
    </source>
</reference>
<proteinExistence type="predicted"/>
<dbReference type="EMBL" id="JANHOG010001795">
    <property type="protein sequence ID" value="KAJ3531510.1"/>
    <property type="molecule type" value="Genomic_DNA"/>
</dbReference>
<evidence type="ECO:0000313" key="2">
    <source>
        <dbReference type="Proteomes" id="UP001148662"/>
    </source>
</evidence>
<organism evidence="1 2">
    <name type="scientific">Phlebia brevispora</name>
    <dbReference type="NCBI Taxonomy" id="194682"/>
    <lineage>
        <taxon>Eukaryota</taxon>
        <taxon>Fungi</taxon>
        <taxon>Dikarya</taxon>
        <taxon>Basidiomycota</taxon>
        <taxon>Agaricomycotina</taxon>
        <taxon>Agaricomycetes</taxon>
        <taxon>Polyporales</taxon>
        <taxon>Meruliaceae</taxon>
        <taxon>Phlebia</taxon>
    </lineage>
</organism>
<evidence type="ECO:0000313" key="1">
    <source>
        <dbReference type="EMBL" id="KAJ3531510.1"/>
    </source>
</evidence>